<keyword evidence="9 11" id="KW-1133">Transmembrane helix</keyword>
<evidence type="ECO:0000256" key="5">
    <source>
        <dbReference type="ARBA" id="ARBA00022597"/>
    </source>
</evidence>
<dbReference type="PROSITE" id="PS51104">
    <property type="entry name" value="PTS_EIIC_TYPE_2"/>
    <property type="match status" value="1"/>
</dbReference>
<dbReference type="NCBIfam" id="TIGR00829">
    <property type="entry name" value="FRU"/>
    <property type="match status" value="1"/>
</dbReference>
<keyword evidence="8 11" id="KW-0812">Transmembrane</keyword>
<dbReference type="AlphaFoldDB" id="A0A376SAE4"/>
<dbReference type="InterPro" id="IPR003352">
    <property type="entry name" value="PTS_EIIC"/>
</dbReference>
<evidence type="ECO:0000256" key="6">
    <source>
        <dbReference type="ARBA" id="ARBA00022679"/>
    </source>
</evidence>
<evidence type="ECO:0000259" key="13">
    <source>
        <dbReference type="PROSITE" id="PS51104"/>
    </source>
</evidence>
<dbReference type="GO" id="GO:0009401">
    <property type="term" value="P:phosphoenolpyruvate-dependent sugar phosphotransferase system"/>
    <property type="evidence" value="ECO:0007669"/>
    <property type="project" value="UniProtKB-KW"/>
</dbReference>
<dbReference type="SUPFAM" id="SSF52794">
    <property type="entry name" value="PTS system IIB component-like"/>
    <property type="match status" value="2"/>
</dbReference>
<dbReference type="NCBIfam" id="NF007984">
    <property type="entry name" value="PRK10712.1"/>
    <property type="match status" value="1"/>
</dbReference>
<evidence type="ECO:0000313" key="15">
    <source>
        <dbReference type="Proteomes" id="UP000254817"/>
    </source>
</evidence>
<name>A0A376SAE4_ECOLX</name>
<dbReference type="Pfam" id="PF02378">
    <property type="entry name" value="PTS_EIIC"/>
    <property type="match status" value="1"/>
</dbReference>
<keyword evidence="10 11" id="KW-0472">Membrane</keyword>
<accession>A0A376SAE4</accession>
<keyword evidence="3" id="KW-1003">Cell membrane</keyword>
<dbReference type="GO" id="GO:0005351">
    <property type="term" value="F:carbohydrate:proton symporter activity"/>
    <property type="evidence" value="ECO:0007669"/>
    <property type="project" value="InterPro"/>
</dbReference>
<proteinExistence type="predicted"/>
<dbReference type="PANTHER" id="PTHR30505">
    <property type="entry name" value="FRUCTOSE-LIKE PERMEASE"/>
    <property type="match status" value="1"/>
</dbReference>
<evidence type="ECO:0000256" key="1">
    <source>
        <dbReference type="ARBA" id="ARBA00004429"/>
    </source>
</evidence>
<keyword evidence="5" id="KW-0762">Sugar transport</keyword>
<feature type="transmembrane region" description="Helical" evidence="11">
    <location>
        <begin position="230"/>
        <end position="256"/>
    </location>
</feature>
<feature type="transmembrane region" description="Helical" evidence="11">
    <location>
        <begin position="268"/>
        <end position="291"/>
    </location>
</feature>
<evidence type="ECO:0000256" key="10">
    <source>
        <dbReference type="ARBA" id="ARBA00023136"/>
    </source>
</evidence>
<evidence type="ECO:0000313" key="14">
    <source>
        <dbReference type="EMBL" id="STI47482.1"/>
    </source>
</evidence>
<keyword evidence="2" id="KW-0813">Transport</keyword>
<evidence type="ECO:0000256" key="4">
    <source>
        <dbReference type="ARBA" id="ARBA00022553"/>
    </source>
</evidence>
<dbReference type="Gene3D" id="3.40.50.2300">
    <property type="match status" value="1"/>
</dbReference>
<comment type="subcellular location">
    <subcellularLocation>
        <location evidence="1">Cell inner membrane</location>
        <topology evidence="1">Multi-pass membrane protein</topology>
    </subcellularLocation>
</comment>
<dbReference type="CDD" id="cd05569">
    <property type="entry name" value="PTS_IIB_fructose"/>
    <property type="match status" value="1"/>
</dbReference>
<dbReference type="InterPro" id="IPR006327">
    <property type="entry name" value="PTS_IIC_fruc"/>
</dbReference>
<dbReference type="FunFam" id="3.40.50.2300:FF:000014">
    <property type="entry name" value="PTS system fructose-like transporter subunit IIB"/>
    <property type="match status" value="1"/>
</dbReference>
<dbReference type="InterPro" id="IPR036095">
    <property type="entry name" value="PTS_EIIB-like_sf"/>
</dbReference>
<evidence type="ECO:0000256" key="2">
    <source>
        <dbReference type="ARBA" id="ARBA00022448"/>
    </source>
</evidence>
<organism evidence="14 15">
    <name type="scientific">Escherichia coli</name>
    <dbReference type="NCBI Taxonomy" id="562"/>
    <lineage>
        <taxon>Bacteria</taxon>
        <taxon>Pseudomonadati</taxon>
        <taxon>Pseudomonadota</taxon>
        <taxon>Gammaproteobacteria</taxon>
        <taxon>Enterobacterales</taxon>
        <taxon>Enterobacteriaceae</taxon>
        <taxon>Escherichia</taxon>
    </lineage>
</organism>
<dbReference type="GO" id="GO:0090563">
    <property type="term" value="F:protein-phosphocysteine-sugar phosphotransferase activity"/>
    <property type="evidence" value="ECO:0007669"/>
    <property type="project" value="TreeGrafter"/>
</dbReference>
<evidence type="ECO:0000256" key="3">
    <source>
        <dbReference type="ARBA" id="ARBA00022475"/>
    </source>
</evidence>
<dbReference type="EMBL" id="UGAW01000002">
    <property type="protein sequence ID" value="STI47482.1"/>
    <property type="molecule type" value="Genomic_DNA"/>
</dbReference>
<keyword evidence="6" id="KW-0808">Transferase</keyword>
<dbReference type="InterPro" id="IPR003353">
    <property type="entry name" value="PTS_IIB_fruc"/>
</dbReference>
<reference evidence="14 15" key="1">
    <citation type="submission" date="2018-06" db="EMBL/GenBank/DDBJ databases">
        <authorList>
            <consortium name="Pathogen Informatics"/>
            <person name="Doyle S."/>
        </authorList>
    </citation>
    <scope>NUCLEOTIDE SEQUENCE [LARGE SCALE GENOMIC DNA]</scope>
    <source>
        <strain evidence="14 15">NCTC11112</strain>
    </source>
</reference>
<dbReference type="Proteomes" id="UP000254817">
    <property type="component" value="Unassembled WGS sequence"/>
</dbReference>
<dbReference type="InterPro" id="IPR050864">
    <property type="entry name" value="Bacterial_PTS_Sugar_Transport"/>
</dbReference>
<gene>
    <name evidence="14" type="primary">fruA_2</name>
    <name evidence="14" type="ORF">NCTC11112_06697</name>
</gene>
<evidence type="ECO:0000256" key="11">
    <source>
        <dbReference type="SAM" id="Phobius"/>
    </source>
</evidence>
<feature type="domain" description="PTS EIIC type-2" evidence="13">
    <location>
        <begin position="226"/>
        <end position="404"/>
    </location>
</feature>
<dbReference type="InterPro" id="IPR013014">
    <property type="entry name" value="PTS_EIIC_2"/>
</dbReference>
<evidence type="ECO:0000256" key="7">
    <source>
        <dbReference type="ARBA" id="ARBA00022683"/>
    </source>
</evidence>
<dbReference type="InterPro" id="IPR013011">
    <property type="entry name" value="PTS_EIIB_2"/>
</dbReference>
<feature type="transmembrane region" description="Helical" evidence="11">
    <location>
        <begin position="349"/>
        <end position="369"/>
    </location>
</feature>
<dbReference type="GO" id="GO:0005886">
    <property type="term" value="C:plasma membrane"/>
    <property type="evidence" value="ECO:0007669"/>
    <property type="project" value="UniProtKB-SubCell"/>
</dbReference>
<dbReference type="PANTHER" id="PTHR30505:SF32">
    <property type="entry name" value="PTS SYSTEM FRUCTOSE-SPECIFIC EIIB'BC COMPONENT"/>
    <property type="match status" value="1"/>
</dbReference>
<protein>
    <submittedName>
        <fullName evidence="14">PTS system fructose-specific transporter subunit IIBC</fullName>
    </submittedName>
</protein>
<keyword evidence="7" id="KW-0598">Phosphotransferase system</keyword>
<evidence type="ECO:0000256" key="8">
    <source>
        <dbReference type="ARBA" id="ARBA00022692"/>
    </source>
</evidence>
<sequence>MKTLLIIDANLGQARAYMAKTLLGAAARKAKLEIIDNPNDAEMAIVLGDSIPNDSALNGKNVWLGDISRAVAHPELFLSEAKGHAKPYTAPVTATAPVAASGPKRVVAVTACPTGVAHTFMAAEAIETEAKKRGWWVKVETRGSVGAGNAITPEEVAAADLVIVAADIEVDLAKFAGKPMYRTSTGLALKKTAQELDKAVAEATPYEPAGKTQTATTEGKKESAGAYRHLLTGVSYMLPMVVAGGLCIALSFAFGIEAFKEPGTLAAALMQIGGGSAFALMVPVLAGYIAFSIADRPGLTPGLIGGMLAVSTGSGFIGGIIAGFLAGYIAKLISTQLKLPQSMEALKPILIIPLISSLVVGLAMIYLIGKPVAGILEGLTHWLQTMGTANAVSAGGDPRWHDVY</sequence>
<dbReference type="InterPro" id="IPR003501">
    <property type="entry name" value="PTS_EIIB_2/3"/>
</dbReference>
<dbReference type="NCBIfam" id="TIGR01427">
    <property type="entry name" value="PTS_IIC_fructo"/>
    <property type="match status" value="1"/>
</dbReference>
<dbReference type="GO" id="GO:0022877">
    <property type="term" value="F:protein-N(PI)-phosphohistidine-fructose phosphotransferase system transporter activity"/>
    <property type="evidence" value="ECO:0007669"/>
    <property type="project" value="InterPro"/>
</dbReference>
<evidence type="ECO:0000256" key="9">
    <source>
        <dbReference type="ARBA" id="ARBA00022989"/>
    </source>
</evidence>
<dbReference type="Pfam" id="PF25554">
    <property type="entry name" value="PTS_EIIB_BC_N"/>
    <property type="match status" value="1"/>
</dbReference>
<evidence type="ECO:0000259" key="12">
    <source>
        <dbReference type="PROSITE" id="PS51099"/>
    </source>
</evidence>
<feature type="transmembrane region" description="Helical" evidence="11">
    <location>
        <begin position="303"/>
        <end position="329"/>
    </location>
</feature>
<keyword evidence="4" id="KW-0597">Phosphoprotein</keyword>
<feature type="domain" description="PTS EIIB type-2" evidence="12">
    <location>
        <begin position="104"/>
        <end position="201"/>
    </location>
</feature>
<dbReference type="PROSITE" id="PS51099">
    <property type="entry name" value="PTS_EIIB_TYPE_2"/>
    <property type="match status" value="1"/>
</dbReference>
<dbReference type="Pfam" id="PF02302">
    <property type="entry name" value="PTS_IIB"/>
    <property type="match status" value="1"/>
</dbReference>